<dbReference type="InterPro" id="IPR051200">
    <property type="entry name" value="Host-pathogen_enzymatic-act"/>
</dbReference>
<proteinExistence type="predicted"/>
<dbReference type="InterPro" id="IPR011048">
    <property type="entry name" value="Haem_d1_sf"/>
</dbReference>
<keyword evidence="3" id="KW-1185">Reference proteome</keyword>
<dbReference type="AlphaFoldDB" id="A0A5B9EB53"/>
<name>A0A5B9EB53_9BACT</name>
<dbReference type="Proteomes" id="UP000321820">
    <property type="component" value="Chromosome"/>
</dbReference>
<sequence>MARITGSLAVLLLSTAIQTSTAQTNTSELLRLESTIPMADVQGRIDHLAIDLQGHRLFVAALGNNCLEVIDLREKKRLHTIPGLTEPQGVAFVPATNRVFVANGKDGSVRAFDAASWKSLTSISYGDDADNLRYDSESEHIWVGYGSGALGEFDQNGAKLADIPLGAHPESFQLEKGGSRIFVNLPRSRKITVVDRKSRSVLGSWGTGGPLANYPMALDEANHRLFVVTRFPARLIVLDSDHGQRIASLSVVGDCDDVFLDQRRHRIYAIGGDGEISVFHQKDPDHYEELGRVKTVSGARTGLYSPELDRLYLAVRRQGSQTAEIRVFAPAP</sequence>
<dbReference type="PANTHER" id="PTHR47197:SF3">
    <property type="entry name" value="DIHYDRO-HEME D1 DEHYDROGENASE"/>
    <property type="match status" value="1"/>
</dbReference>
<evidence type="ECO:0000313" key="2">
    <source>
        <dbReference type="EMBL" id="QEE27910.1"/>
    </source>
</evidence>
<evidence type="ECO:0000256" key="1">
    <source>
        <dbReference type="SAM" id="SignalP"/>
    </source>
</evidence>
<organism evidence="2 3">
    <name type="scientific">Terriglobus albidus</name>
    <dbReference type="NCBI Taxonomy" id="1592106"/>
    <lineage>
        <taxon>Bacteria</taxon>
        <taxon>Pseudomonadati</taxon>
        <taxon>Acidobacteriota</taxon>
        <taxon>Terriglobia</taxon>
        <taxon>Terriglobales</taxon>
        <taxon>Acidobacteriaceae</taxon>
        <taxon>Terriglobus</taxon>
    </lineage>
</organism>
<protein>
    <submittedName>
        <fullName evidence="2">YncE family protein</fullName>
    </submittedName>
</protein>
<dbReference type="PANTHER" id="PTHR47197">
    <property type="entry name" value="PROTEIN NIRF"/>
    <property type="match status" value="1"/>
</dbReference>
<dbReference type="EMBL" id="CP042806">
    <property type="protein sequence ID" value="QEE27910.1"/>
    <property type="molecule type" value="Genomic_DNA"/>
</dbReference>
<dbReference type="Gene3D" id="2.130.10.10">
    <property type="entry name" value="YVTN repeat-like/Quinoprotein amine dehydrogenase"/>
    <property type="match status" value="2"/>
</dbReference>
<keyword evidence="1" id="KW-0732">Signal</keyword>
<dbReference type="RefSeq" id="WP_147647100.1">
    <property type="nucleotide sequence ID" value="NZ_CP042806.1"/>
</dbReference>
<feature type="chain" id="PRO_5022723995" evidence="1">
    <location>
        <begin position="23"/>
        <end position="332"/>
    </location>
</feature>
<feature type="signal peptide" evidence="1">
    <location>
        <begin position="1"/>
        <end position="22"/>
    </location>
</feature>
<accession>A0A5B9EB53</accession>
<dbReference type="SUPFAM" id="SSF51004">
    <property type="entry name" value="C-terminal (heme d1) domain of cytochrome cd1-nitrite reductase"/>
    <property type="match status" value="1"/>
</dbReference>
<dbReference type="InterPro" id="IPR015943">
    <property type="entry name" value="WD40/YVTN_repeat-like_dom_sf"/>
</dbReference>
<evidence type="ECO:0000313" key="3">
    <source>
        <dbReference type="Proteomes" id="UP000321820"/>
    </source>
</evidence>
<gene>
    <name evidence="2" type="ORF">FTW19_07815</name>
</gene>
<dbReference type="OrthoDB" id="104872at2"/>
<reference evidence="2 3" key="1">
    <citation type="submission" date="2019-08" db="EMBL/GenBank/DDBJ databases">
        <title>Complete genome sequence of Terriglobus albidus strain ORNL.</title>
        <authorList>
            <person name="Podar M."/>
        </authorList>
    </citation>
    <scope>NUCLEOTIDE SEQUENCE [LARGE SCALE GENOMIC DNA]</scope>
    <source>
        <strain evidence="2 3">ORNL</strain>
    </source>
</reference>
<dbReference type="KEGG" id="talb:FTW19_07815"/>